<reference evidence="3" key="1">
    <citation type="submission" date="2022-11" db="UniProtKB">
        <authorList>
            <consortium name="WormBaseParasite"/>
        </authorList>
    </citation>
    <scope>IDENTIFICATION</scope>
</reference>
<sequence>IVYATFSCKEVYGRSFLDQRQKRQAEESAENSQPADQSDATTPIVTEVSKTTDTSTLPSTLSSTTISESTSLSSSESSSDFPAVTDSSPSKSISSEDLTTTSITESITTQTSASDAPTSTTIVSNSSDPGVAEAATSDSSVKIESSTGNDAASTIQTIVTTKIFETVVTMGTTQKSTDESGQTSTVNDVSSCQISDSCSNPVRQVMNGTIAPFQFWHVDWSASPAQINETIVRVKFDAFSKIFTGLRFYGECDIQLIGYGCENFQHIQCCMVR</sequence>
<evidence type="ECO:0000313" key="3">
    <source>
        <dbReference type="WBParaSite" id="nRc.2.0.1.t29754-RA"/>
    </source>
</evidence>
<evidence type="ECO:0000256" key="1">
    <source>
        <dbReference type="SAM" id="MobiDB-lite"/>
    </source>
</evidence>
<feature type="region of interest" description="Disordered" evidence="1">
    <location>
        <begin position="16"/>
        <end position="147"/>
    </location>
</feature>
<protein>
    <submittedName>
        <fullName evidence="3">Uncharacterized protein</fullName>
    </submittedName>
</protein>
<evidence type="ECO:0000313" key="2">
    <source>
        <dbReference type="Proteomes" id="UP000887565"/>
    </source>
</evidence>
<feature type="compositionally biased region" description="Low complexity" evidence="1">
    <location>
        <begin position="49"/>
        <end position="79"/>
    </location>
</feature>
<feature type="compositionally biased region" description="Polar residues" evidence="1">
    <location>
        <begin position="115"/>
        <end position="128"/>
    </location>
</feature>
<dbReference type="Proteomes" id="UP000887565">
    <property type="component" value="Unplaced"/>
</dbReference>
<name>A0A915JUL1_ROMCU</name>
<accession>A0A915JUL1</accession>
<proteinExistence type="predicted"/>
<dbReference type="WBParaSite" id="nRc.2.0.1.t29754-RA">
    <property type="protein sequence ID" value="nRc.2.0.1.t29754-RA"/>
    <property type="gene ID" value="nRc.2.0.1.g29754"/>
</dbReference>
<feature type="compositionally biased region" description="Basic and acidic residues" evidence="1">
    <location>
        <begin position="17"/>
        <end position="26"/>
    </location>
</feature>
<feature type="compositionally biased region" description="Low complexity" evidence="1">
    <location>
        <begin position="87"/>
        <end position="114"/>
    </location>
</feature>
<dbReference type="AlphaFoldDB" id="A0A915JUL1"/>
<feature type="compositionally biased region" description="Polar residues" evidence="1">
    <location>
        <begin position="136"/>
        <end position="147"/>
    </location>
</feature>
<feature type="compositionally biased region" description="Polar residues" evidence="1">
    <location>
        <begin position="30"/>
        <end position="44"/>
    </location>
</feature>
<keyword evidence="2" id="KW-1185">Reference proteome</keyword>
<organism evidence="2 3">
    <name type="scientific">Romanomermis culicivorax</name>
    <name type="common">Nematode worm</name>
    <dbReference type="NCBI Taxonomy" id="13658"/>
    <lineage>
        <taxon>Eukaryota</taxon>
        <taxon>Metazoa</taxon>
        <taxon>Ecdysozoa</taxon>
        <taxon>Nematoda</taxon>
        <taxon>Enoplea</taxon>
        <taxon>Dorylaimia</taxon>
        <taxon>Mermithida</taxon>
        <taxon>Mermithoidea</taxon>
        <taxon>Mermithidae</taxon>
        <taxon>Romanomermis</taxon>
    </lineage>
</organism>